<sequence>MGHSKTCGALQWIWLFFLVASLSHRGLCQVCNCKGYAFEEVAGIPVKVFQKGGVNSRIQPIGHSNQNNLQDAGKTASKATQTEHSPTSKLDTSINSDITGTKMLDTGLQAAELDDTVTSDFAGFWMSEIGPLYQTTSKSNGAVSTQGTSGSPGGMTTRSGLVVRPLKEHP</sequence>
<reference evidence="3" key="1">
    <citation type="journal article" date="2021" name="Mol. Ecol. Resour.">
        <title>Apolygus lucorum genome provides insights into omnivorousness and mesophyll feeding.</title>
        <authorList>
            <person name="Liu Y."/>
            <person name="Liu H."/>
            <person name="Wang H."/>
            <person name="Huang T."/>
            <person name="Liu B."/>
            <person name="Yang B."/>
            <person name="Yin L."/>
            <person name="Li B."/>
            <person name="Zhang Y."/>
            <person name="Zhang S."/>
            <person name="Jiang F."/>
            <person name="Zhang X."/>
            <person name="Ren Y."/>
            <person name="Wang B."/>
            <person name="Wang S."/>
            <person name="Lu Y."/>
            <person name="Wu K."/>
            <person name="Fan W."/>
            <person name="Wang G."/>
        </authorList>
    </citation>
    <scope>NUCLEOTIDE SEQUENCE</scope>
    <source>
        <strain evidence="3">12Hb</strain>
    </source>
</reference>
<protein>
    <submittedName>
        <fullName evidence="3">Uncharacterized protein</fullName>
    </submittedName>
</protein>
<evidence type="ECO:0000256" key="2">
    <source>
        <dbReference type="SAM" id="SignalP"/>
    </source>
</evidence>
<feature type="compositionally biased region" description="Polar residues" evidence="1">
    <location>
        <begin position="136"/>
        <end position="159"/>
    </location>
</feature>
<evidence type="ECO:0000313" key="4">
    <source>
        <dbReference type="Proteomes" id="UP000466442"/>
    </source>
</evidence>
<evidence type="ECO:0000313" key="3">
    <source>
        <dbReference type="EMBL" id="KAF6203388.1"/>
    </source>
</evidence>
<evidence type="ECO:0000256" key="1">
    <source>
        <dbReference type="SAM" id="MobiDB-lite"/>
    </source>
</evidence>
<feature type="signal peptide" evidence="2">
    <location>
        <begin position="1"/>
        <end position="28"/>
    </location>
</feature>
<proteinExistence type="predicted"/>
<keyword evidence="2" id="KW-0732">Signal</keyword>
<accession>A0A8S9X4T7</accession>
<keyword evidence="4" id="KW-1185">Reference proteome</keyword>
<comment type="caution">
    <text evidence="3">The sequence shown here is derived from an EMBL/GenBank/DDBJ whole genome shotgun (WGS) entry which is preliminary data.</text>
</comment>
<feature type="compositionally biased region" description="Polar residues" evidence="1">
    <location>
        <begin position="77"/>
        <end position="95"/>
    </location>
</feature>
<dbReference type="AlphaFoldDB" id="A0A8S9X4T7"/>
<dbReference type="EMBL" id="WIXP02000011">
    <property type="protein sequence ID" value="KAF6203388.1"/>
    <property type="molecule type" value="Genomic_DNA"/>
</dbReference>
<gene>
    <name evidence="3" type="ORF">GE061_003807</name>
</gene>
<feature type="region of interest" description="Disordered" evidence="1">
    <location>
        <begin position="59"/>
        <end position="95"/>
    </location>
</feature>
<feature type="compositionally biased region" description="Polar residues" evidence="1">
    <location>
        <begin position="59"/>
        <end position="70"/>
    </location>
</feature>
<feature type="chain" id="PRO_5035814328" evidence="2">
    <location>
        <begin position="29"/>
        <end position="170"/>
    </location>
</feature>
<dbReference type="Proteomes" id="UP000466442">
    <property type="component" value="Unassembled WGS sequence"/>
</dbReference>
<organism evidence="3 4">
    <name type="scientific">Apolygus lucorum</name>
    <name type="common">Small green plant bug</name>
    <name type="synonym">Lygocoris lucorum</name>
    <dbReference type="NCBI Taxonomy" id="248454"/>
    <lineage>
        <taxon>Eukaryota</taxon>
        <taxon>Metazoa</taxon>
        <taxon>Ecdysozoa</taxon>
        <taxon>Arthropoda</taxon>
        <taxon>Hexapoda</taxon>
        <taxon>Insecta</taxon>
        <taxon>Pterygota</taxon>
        <taxon>Neoptera</taxon>
        <taxon>Paraneoptera</taxon>
        <taxon>Hemiptera</taxon>
        <taxon>Heteroptera</taxon>
        <taxon>Panheteroptera</taxon>
        <taxon>Cimicomorpha</taxon>
        <taxon>Miridae</taxon>
        <taxon>Mirini</taxon>
        <taxon>Apolygus</taxon>
    </lineage>
</organism>
<name>A0A8S9X4T7_APOLU</name>
<feature type="region of interest" description="Disordered" evidence="1">
    <location>
        <begin position="136"/>
        <end position="170"/>
    </location>
</feature>